<evidence type="ECO:0000313" key="3">
    <source>
        <dbReference type="EMBL" id="ABW27821.1"/>
    </source>
</evidence>
<dbReference type="InterPro" id="IPR005532">
    <property type="entry name" value="SUMF_dom"/>
</dbReference>
<feature type="domain" description="Protein kinase" evidence="2">
    <location>
        <begin position="36"/>
        <end position="311"/>
    </location>
</feature>
<dbReference type="Gene3D" id="3.30.200.20">
    <property type="entry name" value="Phosphorylase Kinase, domain 1"/>
    <property type="match status" value="1"/>
</dbReference>
<dbReference type="NCBIfam" id="NF045510">
    <property type="entry name" value="4Cys_prefix_kin"/>
    <property type="match status" value="1"/>
</dbReference>
<dbReference type="eggNOG" id="COG1262">
    <property type="taxonomic scope" value="Bacteria"/>
</dbReference>
<dbReference type="InterPro" id="IPR051043">
    <property type="entry name" value="Sulfatase_Mod_Factor_Kinase"/>
</dbReference>
<evidence type="ECO:0000313" key="4">
    <source>
        <dbReference type="Proteomes" id="UP000000268"/>
    </source>
</evidence>
<keyword evidence="3" id="KW-0808">Transferase</keyword>
<dbReference type="OrthoDB" id="3981129at2"/>
<protein>
    <submittedName>
        <fullName evidence="3">Serine/threonine protein kinase, putative</fullName>
    </submittedName>
</protein>
<dbReference type="SUPFAM" id="SSF56112">
    <property type="entry name" value="Protein kinase-like (PK-like)"/>
    <property type="match status" value="1"/>
</dbReference>
<dbReference type="InterPro" id="IPR042095">
    <property type="entry name" value="SUMF_sf"/>
</dbReference>
<dbReference type="eggNOG" id="COG0515">
    <property type="taxonomic scope" value="Bacteria"/>
</dbReference>
<dbReference type="PANTHER" id="PTHR23150">
    <property type="entry name" value="SULFATASE MODIFYING FACTOR 1, 2"/>
    <property type="match status" value="1"/>
</dbReference>
<keyword evidence="1" id="KW-0547">Nucleotide-binding</keyword>
<dbReference type="RefSeq" id="WP_012163266.1">
    <property type="nucleotide sequence ID" value="NC_009925.1"/>
</dbReference>
<dbReference type="HOGENOM" id="CLU_012431_6_1_3"/>
<proteinExistence type="predicted"/>
<dbReference type="SMART" id="SM00220">
    <property type="entry name" value="S_TKc"/>
    <property type="match status" value="1"/>
</dbReference>
<dbReference type="InterPro" id="IPR000719">
    <property type="entry name" value="Prot_kinase_dom"/>
</dbReference>
<reference evidence="3 4" key="1">
    <citation type="journal article" date="2008" name="Proc. Natl. Acad. Sci. U.S.A.">
        <title>Niche adaptation and genome expansion in the chlorophyll d-producing cyanobacterium Acaryochloris marina.</title>
        <authorList>
            <person name="Swingley W.D."/>
            <person name="Chen M."/>
            <person name="Cheung P.C."/>
            <person name="Conrad A.L."/>
            <person name="Dejesa L.C."/>
            <person name="Hao J."/>
            <person name="Honchak B.M."/>
            <person name="Karbach L.E."/>
            <person name="Kurdoglu A."/>
            <person name="Lahiri S."/>
            <person name="Mastrian S.D."/>
            <person name="Miyashita H."/>
            <person name="Page L."/>
            <person name="Ramakrishna P."/>
            <person name="Satoh S."/>
            <person name="Sattley W.M."/>
            <person name="Shimada Y."/>
            <person name="Taylor H.L."/>
            <person name="Tomo T."/>
            <person name="Tsuchiya T."/>
            <person name="Wang Z.T."/>
            <person name="Raymond J."/>
            <person name="Mimuro M."/>
            <person name="Blankenship R.E."/>
            <person name="Touchman J.W."/>
        </authorList>
    </citation>
    <scope>NUCLEOTIDE SEQUENCE [LARGE SCALE GENOMIC DNA]</scope>
    <source>
        <strain evidence="4">MBIC 11017</strain>
    </source>
</reference>
<keyword evidence="4" id="KW-1185">Reference proteome</keyword>
<dbReference type="KEGG" id="amr:AM1_2821"/>
<dbReference type="AlphaFoldDB" id="B0C9E0"/>
<dbReference type="GO" id="GO:0005524">
    <property type="term" value="F:ATP binding"/>
    <property type="evidence" value="ECO:0007669"/>
    <property type="project" value="UniProtKB-UniRule"/>
</dbReference>
<dbReference type="InterPro" id="IPR017441">
    <property type="entry name" value="Protein_kinase_ATP_BS"/>
</dbReference>
<dbReference type="GO" id="GO:0004674">
    <property type="term" value="F:protein serine/threonine kinase activity"/>
    <property type="evidence" value="ECO:0007669"/>
    <property type="project" value="UniProtKB-KW"/>
</dbReference>
<dbReference type="STRING" id="329726.AM1_2821"/>
<dbReference type="EMBL" id="CP000828">
    <property type="protein sequence ID" value="ABW27821.1"/>
    <property type="molecule type" value="Genomic_DNA"/>
</dbReference>
<dbReference type="Proteomes" id="UP000000268">
    <property type="component" value="Chromosome"/>
</dbReference>
<dbReference type="SUPFAM" id="SSF56436">
    <property type="entry name" value="C-type lectin-like"/>
    <property type="match status" value="1"/>
</dbReference>
<dbReference type="Gene3D" id="3.90.1580.10">
    <property type="entry name" value="paralog of FGE (formylglycine-generating enzyme)"/>
    <property type="match status" value="1"/>
</dbReference>
<dbReference type="PROSITE" id="PS00107">
    <property type="entry name" value="PROTEIN_KINASE_ATP"/>
    <property type="match status" value="1"/>
</dbReference>
<dbReference type="Gene3D" id="1.10.510.10">
    <property type="entry name" value="Transferase(Phosphotransferase) domain 1"/>
    <property type="match status" value="1"/>
</dbReference>
<dbReference type="CDD" id="cd14014">
    <property type="entry name" value="STKc_PknB_like"/>
    <property type="match status" value="1"/>
</dbReference>
<dbReference type="InterPro" id="IPR011009">
    <property type="entry name" value="Kinase-like_dom_sf"/>
</dbReference>
<dbReference type="GO" id="GO:0120147">
    <property type="term" value="F:formylglycine-generating oxidase activity"/>
    <property type="evidence" value="ECO:0007669"/>
    <property type="project" value="TreeGrafter"/>
</dbReference>
<evidence type="ECO:0000256" key="1">
    <source>
        <dbReference type="PROSITE-ProRule" id="PRU10141"/>
    </source>
</evidence>
<sequence>MLHCLNPTCTHPQNLDGHETCQNCGQPLIGILRHRYHIIKPLGQGGFGITYLAEDLERFNETCVVKQLTYQSPDSPGAQQKVQDLFTQEAQQLFQLGTHPQIPNLLAYFHEGGRQYLVQEFIEGHNLFQELKREGIYNETKLRHFLSSILPVLDYIHTQGVIHRDLKPHNIMHRSADDRYFLIDFGVTKQVNTQETVGTVLGSEGYAAFEQLNDGRTYPASDLYSLGVTCFHFLTGHDPRSLQLQIGYSWTQNWQKHLSQPLSPQLISIIDTLLQIRLENRYTSVEEVLKDLEQSPTSPTTVDVATNSPFIHQTNKLELANTADHTAVLFEPDPPAPPVAHPLSSPLETTQFEVATLDLLGQIQSIQTLSAQRYIEELDNGLSLNMVAIPAGSFLMGSPLTEISRQRFEGPQHPVTVPAFHMGQFLITQAQWQAIAALPAVNQDLLPDPSQFKGEDRPVEGISWLDAVEFCDRLTRKLNRLYRLPSEAEWEYACRANTTAPFHCGENLTSDHANLHGMKTYRSAPRGQYRNQTTPVGSFRPNAFGLYDMHGNVWEWCADHWHPSYQDAPVDGSIWFAQENVIADNAPHPWRGGSWYDAPASCRAAYRTFADADFKSSNLGLRVVSPVLSP</sequence>
<keyword evidence="3" id="KW-0723">Serine/threonine-protein kinase</keyword>
<keyword evidence="3" id="KW-0418">Kinase</keyword>
<dbReference type="Pfam" id="PF00069">
    <property type="entry name" value="Pkinase"/>
    <property type="match status" value="1"/>
</dbReference>
<organism evidence="3 4">
    <name type="scientific">Acaryochloris marina (strain MBIC 11017)</name>
    <dbReference type="NCBI Taxonomy" id="329726"/>
    <lineage>
        <taxon>Bacteria</taxon>
        <taxon>Bacillati</taxon>
        <taxon>Cyanobacteriota</taxon>
        <taxon>Cyanophyceae</taxon>
        <taxon>Acaryochloridales</taxon>
        <taxon>Acaryochloridaceae</taxon>
        <taxon>Acaryochloris</taxon>
    </lineage>
</organism>
<accession>B0C9E0</accession>
<dbReference type="PANTHER" id="PTHR23150:SF35">
    <property type="entry name" value="BLL6746 PROTEIN"/>
    <property type="match status" value="1"/>
</dbReference>
<dbReference type="InterPro" id="IPR016187">
    <property type="entry name" value="CTDL_fold"/>
</dbReference>
<evidence type="ECO:0000259" key="2">
    <source>
        <dbReference type="PROSITE" id="PS50011"/>
    </source>
</evidence>
<gene>
    <name evidence="3" type="ordered locus">AM1_2821</name>
</gene>
<dbReference type="PROSITE" id="PS50011">
    <property type="entry name" value="PROTEIN_KINASE_DOM"/>
    <property type="match status" value="1"/>
</dbReference>
<keyword evidence="1" id="KW-0067">ATP-binding</keyword>
<name>B0C9E0_ACAM1</name>
<dbReference type="Pfam" id="PF03781">
    <property type="entry name" value="FGE-sulfatase"/>
    <property type="match status" value="1"/>
</dbReference>
<feature type="binding site" evidence="1">
    <location>
        <position position="66"/>
    </location>
    <ligand>
        <name>ATP</name>
        <dbReference type="ChEBI" id="CHEBI:30616"/>
    </ligand>
</feature>